<dbReference type="Pfam" id="PF00685">
    <property type="entry name" value="Sulfotransfer_1"/>
    <property type="match status" value="1"/>
</dbReference>
<comment type="caution">
    <text evidence="3">The sequence shown here is derived from an EMBL/GenBank/DDBJ whole genome shotgun (WGS) entry which is preliminary data.</text>
</comment>
<gene>
    <name evidence="3" type="ORF">NQ314_014619</name>
</gene>
<dbReference type="EMBL" id="JANEYF010004033">
    <property type="protein sequence ID" value="KAJ8932499.1"/>
    <property type="molecule type" value="Genomic_DNA"/>
</dbReference>
<evidence type="ECO:0000259" key="2">
    <source>
        <dbReference type="Pfam" id="PF00685"/>
    </source>
</evidence>
<evidence type="ECO:0000313" key="3">
    <source>
        <dbReference type="EMBL" id="KAJ8932499.1"/>
    </source>
</evidence>
<keyword evidence="1" id="KW-0472">Membrane</keyword>
<dbReference type="GO" id="GO:0008146">
    <property type="term" value="F:sulfotransferase activity"/>
    <property type="evidence" value="ECO:0007669"/>
    <property type="project" value="InterPro"/>
</dbReference>
<dbReference type="Proteomes" id="UP001162156">
    <property type="component" value="Unassembled WGS sequence"/>
</dbReference>
<keyword evidence="1" id="KW-0812">Transmembrane</keyword>
<dbReference type="Gene3D" id="3.40.50.300">
    <property type="entry name" value="P-loop containing nucleotide triphosphate hydrolases"/>
    <property type="match status" value="1"/>
</dbReference>
<dbReference type="InterPro" id="IPR027417">
    <property type="entry name" value="P-loop_NTPase"/>
</dbReference>
<feature type="transmembrane region" description="Helical" evidence="1">
    <location>
        <begin position="16"/>
        <end position="35"/>
    </location>
</feature>
<evidence type="ECO:0000256" key="1">
    <source>
        <dbReference type="SAM" id="Phobius"/>
    </source>
</evidence>
<dbReference type="AlphaFoldDB" id="A0AAV8X0J1"/>
<proteinExistence type="predicted"/>
<accession>A0AAV8X0J1</accession>
<dbReference type="InterPro" id="IPR000863">
    <property type="entry name" value="Sulfotransferase_dom"/>
</dbReference>
<keyword evidence="1" id="KW-1133">Transmembrane helix</keyword>
<name>A0AAV8X0J1_9CUCU</name>
<protein>
    <recommendedName>
        <fullName evidence="2">Sulfotransferase domain-containing protein</fullName>
    </recommendedName>
</protein>
<keyword evidence="4" id="KW-1185">Reference proteome</keyword>
<reference evidence="3" key="1">
    <citation type="journal article" date="2023" name="Insect Mol. Biol.">
        <title>Genome sequencing provides insights into the evolution of gene families encoding plant cell wall-degrading enzymes in longhorned beetles.</title>
        <authorList>
            <person name="Shin N.R."/>
            <person name="Okamura Y."/>
            <person name="Kirsch R."/>
            <person name="Pauchet Y."/>
        </authorList>
    </citation>
    <scope>NUCLEOTIDE SEQUENCE</scope>
    <source>
        <strain evidence="3">RBIC_L_NR</strain>
    </source>
</reference>
<organism evidence="3 4">
    <name type="scientific">Rhamnusium bicolor</name>
    <dbReference type="NCBI Taxonomy" id="1586634"/>
    <lineage>
        <taxon>Eukaryota</taxon>
        <taxon>Metazoa</taxon>
        <taxon>Ecdysozoa</taxon>
        <taxon>Arthropoda</taxon>
        <taxon>Hexapoda</taxon>
        <taxon>Insecta</taxon>
        <taxon>Pterygota</taxon>
        <taxon>Neoptera</taxon>
        <taxon>Endopterygota</taxon>
        <taxon>Coleoptera</taxon>
        <taxon>Polyphaga</taxon>
        <taxon>Cucujiformia</taxon>
        <taxon>Chrysomeloidea</taxon>
        <taxon>Cerambycidae</taxon>
        <taxon>Lepturinae</taxon>
        <taxon>Rhagiini</taxon>
        <taxon>Rhamnusium</taxon>
    </lineage>
</organism>
<dbReference type="SUPFAM" id="SSF52540">
    <property type="entry name" value="P-loop containing nucleoside triphosphate hydrolases"/>
    <property type="match status" value="1"/>
</dbReference>
<evidence type="ECO:0000313" key="4">
    <source>
        <dbReference type="Proteomes" id="UP001162156"/>
    </source>
</evidence>
<feature type="domain" description="Sulfotransferase" evidence="2">
    <location>
        <begin position="77"/>
        <end position="173"/>
    </location>
</feature>
<sequence>MDCCGGSREVETRMKVVKVLIIYVASYFILVMSPTTKFDEDVLNNNKDNNGANKTPFPYTITKVDDETNKELLQCFTGTTWMQEMVWLLANDLNYQKAADIPLVYRFPFLEFSSFVHKETKAEFLKENAYDKEKYEQVQNIDIPAWQILTETTGRRFIKTHLPFSLLPSNILEVGSKASKK</sequence>